<feature type="compositionally biased region" description="Polar residues" evidence="1">
    <location>
        <begin position="75"/>
        <end position="92"/>
    </location>
</feature>
<gene>
    <name evidence="2" type="ORF">QTO34_010236</name>
</gene>
<keyword evidence="3" id="KW-1185">Reference proteome</keyword>
<feature type="region of interest" description="Disordered" evidence="1">
    <location>
        <begin position="67"/>
        <end position="111"/>
    </location>
</feature>
<protein>
    <submittedName>
        <fullName evidence="2">Uncharacterized protein</fullName>
    </submittedName>
</protein>
<evidence type="ECO:0000313" key="2">
    <source>
        <dbReference type="EMBL" id="KAK1330051.1"/>
    </source>
</evidence>
<comment type="caution">
    <text evidence="2">The sequence shown here is derived from an EMBL/GenBank/DDBJ whole genome shotgun (WGS) entry which is preliminary data.</text>
</comment>
<dbReference type="PANTHER" id="PTHR21713">
    <property type="entry name" value="NASCENT POLYPEPTIDE ASSOCIATED COMPLEX ALPHA SUBUNIT-RELATED"/>
    <property type="match status" value="1"/>
</dbReference>
<organism evidence="2 3">
    <name type="scientific">Cnephaeus nilssonii</name>
    <name type="common">Northern bat</name>
    <name type="synonym">Eptesicus nilssonii</name>
    <dbReference type="NCBI Taxonomy" id="3371016"/>
    <lineage>
        <taxon>Eukaryota</taxon>
        <taxon>Metazoa</taxon>
        <taxon>Chordata</taxon>
        <taxon>Craniata</taxon>
        <taxon>Vertebrata</taxon>
        <taxon>Euteleostomi</taxon>
        <taxon>Mammalia</taxon>
        <taxon>Eutheria</taxon>
        <taxon>Laurasiatheria</taxon>
        <taxon>Chiroptera</taxon>
        <taxon>Yangochiroptera</taxon>
        <taxon>Vespertilionidae</taxon>
        <taxon>Cnephaeus</taxon>
    </lineage>
</organism>
<feature type="compositionally biased region" description="Polar residues" evidence="1">
    <location>
        <begin position="9"/>
        <end position="30"/>
    </location>
</feature>
<evidence type="ECO:0000256" key="1">
    <source>
        <dbReference type="SAM" id="MobiDB-lite"/>
    </source>
</evidence>
<dbReference type="EMBL" id="JAULJE010000021">
    <property type="protein sequence ID" value="KAK1330051.1"/>
    <property type="molecule type" value="Genomic_DNA"/>
</dbReference>
<dbReference type="Gene3D" id="1.10.8.10">
    <property type="entry name" value="DNA helicase RuvA subunit, C-terminal domain"/>
    <property type="match status" value="1"/>
</dbReference>
<accession>A0AA40HG39</accession>
<dbReference type="AlphaFoldDB" id="A0AA40HG39"/>
<name>A0AA40HG39_CNENI</name>
<evidence type="ECO:0000313" key="3">
    <source>
        <dbReference type="Proteomes" id="UP001177744"/>
    </source>
</evidence>
<proteinExistence type="predicted"/>
<dbReference type="GO" id="GO:0005854">
    <property type="term" value="C:nascent polypeptide-associated complex"/>
    <property type="evidence" value="ECO:0007669"/>
    <property type="project" value="InterPro"/>
</dbReference>
<feature type="region of interest" description="Disordered" evidence="1">
    <location>
        <begin position="1"/>
        <end position="30"/>
    </location>
</feature>
<dbReference type="Proteomes" id="UP001177744">
    <property type="component" value="Unassembled WGS sequence"/>
</dbReference>
<dbReference type="InterPro" id="IPR016641">
    <property type="entry name" value="EGD2/NACA0like"/>
</dbReference>
<reference evidence="2" key="1">
    <citation type="submission" date="2023-06" db="EMBL/GenBank/DDBJ databases">
        <title>Reference genome for the Northern bat (Eptesicus nilssonii), a most northern bat species.</title>
        <authorList>
            <person name="Laine V.N."/>
            <person name="Pulliainen A.T."/>
            <person name="Lilley T.M."/>
        </authorList>
    </citation>
    <scope>NUCLEOTIDE SEQUENCE</scope>
    <source>
        <strain evidence="2">BLF_Eptnil</strain>
        <tissue evidence="2">Kidney</tissue>
    </source>
</reference>
<feature type="compositionally biased region" description="Acidic residues" evidence="1">
    <location>
        <begin position="97"/>
        <end position="107"/>
    </location>
</feature>
<sequence>MPGEATETIPATEQELPQPQAETGSGIESDSDGSAQFVILLLPDDLIQPEVYVVLGKAKIEDLSQRAQLAAAEKSQVQGDAVSNTQGNTQAPAGQEEREEDEADETGVDVKDRELVVSQAKVSRAKAVRALKSNSDDTANAIVELPLEPSRKEDPSLCVSKELLQLGVNVYCFYHE</sequence>